<evidence type="ECO:0000313" key="2">
    <source>
        <dbReference type="EMBL" id="CCA27352.1"/>
    </source>
</evidence>
<dbReference type="AlphaFoldDB" id="F0X0Q8"/>
<dbReference type="InterPro" id="IPR013103">
    <property type="entry name" value="RVT_2"/>
</dbReference>
<proteinExistence type="predicted"/>
<name>F0X0Q8_9STRA</name>
<feature type="domain" description="Reverse transcriptase Ty1/copia-type" evidence="1">
    <location>
        <begin position="210"/>
        <end position="295"/>
    </location>
</feature>
<reference evidence="2" key="2">
    <citation type="submission" date="2011-02" db="EMBL/GenBank/DDBJ databases">
        <authorList>
            <person name="MacLean D."/>
        </authorList>
    </citation>
    <scope>NUCLEOTIDE SEQUENCE</scope>
</reference>
<reference evidence="2" key="1">
    <citation type="journal article" date="2011" name="PLoS Biol.">
        <title>Gene gain and loss during evolution of obligate parasitism in the white rust pathogen of Arabidopsis thaliana.</title>
        <authorList>
            <person name="Kemen E."/>
            <person name="Gardiner A."/>
            <person name="Schultz-Larsen T."/>
            <person name="Kemen A.C."/>
            <person name="Balmuth A.L."/>
            <person name="Robert-Seilaniantz A."/>
            <person name="Bailey K."/>
            <person name="Holub E."/>
            <person name="Studholme D.J."/>
            <person name="Maclean D."/>
            <person name="Jones J.D."/>
        </authorList>
    </citation>
    <scope>NUCLEOTIDE SEQUENCE</scope>
</reference>
<sequence>MYARTIPLRGRIKPKDHFHMHVLVMSPTDRIADAAKPAAPADVVDCSERATDHIHEEKSEVPEVALVKVLGDSSERMCRMEYSQSGQARQHRKESAKSSVFDSVLGVGAAMNLQASERNPSPKRSPNLSPATYFVARRLAQVAGNYDMDQAPELDSQQRRLAPQPFDGKEIDHGLGSGFLEWGKEFVRQISYPECACGFSWPEDINVDVLGQHLADSGASYCTTDMCLYFKKDKDELTIVGVYVDDLLVTGTSRDAVDKFFKEMIALEIKDLGVVNKFLGLRISLDEEVGYDLDQEVSIDLLLK</sequence>
<evidence type="ECO:0000259" key="1">
    <source>
        <dbReference type="Pfam" id="PF07727"/>
    </source>
</evidence>
<organism evidence="2">
    <name type="scientific">Albugo laibachii Nc14</name>
    <dbReference type="NCBI Taxonomy" id="890382"/>
    <lineage>
        <taxon>Eukaryota</taxon>
        <taxon>Sar</taxon>
        <taxon>Stramenopiles</taxon>
        <taxon>Oomycota</taxon>
        <taxon>Peronosporomycetes</taxon>
        <taxon>Albuginales</taxon>
        <taxon>Albuginaceae</taxon>
        <taxon>Albugo</taxon>
    </lineage>
</organism>
<accession>F0X0Q8</accession>
<dbReference type="HOGENOM" id="CLU_916495_0_0_1"/>
<protein>
    <submittedName>
        <fullName evidence="2">Uncharacterized protein AlNc14C512G12002</fullName>
    </submittedName>
</protein>
<dbReference type="Pfam" id="PF07727">
    <property type="entry name" value="RVT_2"/>
    <property type="match status" value="1"/>
</dbReference>
<dbReference type="EMBL" id="FR824547">
    <property type="protein sequence ID" value="CCA27352.1"/>
    <property type="molecule type" value="Genomic_DNA"/>
</dbReference>
<gene>
    <name evidence="2" type="primary">AlNc14C512G12002</name>
    <name evidence="2" type="ORF">ALNC14_134960</name>
</gene>